<proteinExistence type="predicted"/>
<evidence type="ECO:0000313" key="2">
    <source>
        <dbReference type="EMBL" id="KAK7205865.1"/>
    </source>
</evidence>
<protein>
    <recommendedName>
        <fullName evidence="4">Telomere replication protein EST3</fullName>
    </recommendedName>
</protein>
<organism evidence="2 3">
    <name type="scientific">Myxozyma melibiosi</name>
    <dbReference type="NCBI Taxonomy" id="54550"/>
    <lineage>
        <taxon>Eukaryota</taxon>
        <taxon>Fungi</taxon>
        <taxon>Dikarya</taxon>
        <taxon>Ascomycota</taxon>
        <taxon>Saccharomycotina</taxon>
        <taxon>Lipomycetes</taxon>
        <taxon>Lipomycetales</taxon>
        <taxon>Lipomycetaceae</taxon>
        <taxon>Myxozyma</taxon>
    </lineage>
</organism>
<evidence type="ECO:0000256" key="1">
    <source>
        <dbReference type="SAM" id="MobiDB-lite"/>
    </source>
</evidence>
<gene>
    <name evidence="2" type="ORF">BZA70DRAFT_266976</name>
</gene>
<evidence type="ECO:0000313" key="3">
    <source>
        <dbReference type="Proteomes" id="UP001498771"/>
    </source>
</evidence>
<keyword evidence="3" id="KW-1185">Reference proteome</keyword>
<dbReference type="RefSeq" id="XP_064768898.1">
    <property type="nucleotide sequence ID" value="XM_064911068.1"/>
</dbReference>
<accession>A0ABR1F7N6</accession>
<sequence length="271" mass="29756">MPFSSSNSCIRIKDIVNDVDIHPLSVLSSYNSLNSPSPSPIILAQSPAQGPNRKVISHIFGRNKRQTLAIPDSVWVTVCRRHYQRESYRKDKFPLLQTRLVLLQLDKLEAWGHVLNFTVSRTQPKQPRLVRRRSSASSTSSIDDSPPLAPRITPVAADALDRSSSPHAHYLSAYIDSVCSPPSSSSSSSSSSTSTRTTPCALSFAQVRALVHEIELFLLNEEDPALREFPRIEILPNIRGPLLYTRGGRRRVVAAAAAAPPSVATALATTR</sequence>
<name>A0ABR1F7N6_9ASCO</name>
<evidence type="ECO:0008006" key="4">
    <source>
        <dbReference type="Google" id="ProtNLM"/>
    </source>
</evidence>
<comment type="caution">
    <text evidence="2">The sequence shown here is derived from an EMBL/GenBank/DDBJ whole genome shotgun (WGS) entry which is preliminary data.</text>
</comment>
<feature type="region of interest" description="Disordered" evidence="1">
    <location>
        <begin position="125"/>
        <end position="150"/>
    </location>
</feature>
<reference evidence="2 3" key="1">
    <citation type="submission" date="2024-03" db="EMBL/GenBank/DDBJ databases">
        <title>Genome-scale model development and genomic sequencing of the oleaginous clade Lipomyces.</title>
        <authorList>
            <consortium name="Lawrence Berkeley National Laboratory"/>
            <person name="Czajka J.J."/>
            <person name="Han Y."/>
            <person name="Kim J."/>
            <person name="Mondo S.J."/>
            <person name="Hofstad B.A."/>
            <person name="Robles A."/>
            <person name="Haridas S."/>
            <person name="Riley R."/>
            <person name="LaButti K."/>
            <person name="Pangilinan J."/>
            <person name="Andreopoulos W."/>
            <person name="Lipzen A."/>
            <person name="Yan J."/>
            <person name="Wang M."/>
            <person name="Ng V."/>
            <person name="Grigoriev I.V."/>
            <person name="Spatafora J.W."/>
            <person name="Magnuson J.K."/>
            <person name="Baker S.E."/>
            <person name="Pomraning K.R."/>
        </authorList>
    </citation>
    <scope>NUCLEOTIDE SEQUENCE [LARGE SCALE GENOMIC DNA]</scope>
    <source>
        <strain evidence="2 3">Phaff 52-87</strain>
    </source>
</reference>
<dbReference type="EMBL" id="JBBJBU010000004">
    <property type="protein sequence ID" value="KAK7205865.1"/>
    <property type="molecule type" value="Genomic_DNA"/>
</dbReference>
<dbReference type="Proteomes" id="UP001498771">
    <property type="component" value="Unassembled WGS sequence"/>
</dbReference>
<dbReference type="GeneID" id="90036580"/>